<dbReference type="Proteomes" id="UP000029226">
    <property type="component" value="Unassembled WGS sequence"/>
</dbReference>
<dbReference type="AlphaFoldDB" id="A0A090QDJ1"/>
<evidence type="ECO:0000256" key="1">
    <source>
        <dbReference type="ARBA" id="ARBA00006429"/>
    </source>
</evidence>
<feature type="chain" id="PRO_5001863245" evidence="6">
    <location>
        <begin position="19"/>
        <end position="656"/>
    </location>
</feature>
<gene>
    <name evidence="8" type="ORF">JCM19314_614</name>
</gene>
<evidence type="ECO:0000256" key="2">
    <source>
        <dbReference type="ARBA" id="ARBA00022722"/>
    </source>
</evidence>
<organism evidence="8 9">
    <name type="scientific">Nonlabens ulvanivorans</name>
    <name type="common">Persicivirga ulvanivorans</name>
    <dbReference type="NCBI Taxonomy" id="906888"/>
    <lineage>
        <taxon>Bacteria</taxon>
        <taxon>Pseudomonadati</taxon>
        <taxon>Bacteroidota</taxon>
        <taxon>Flavobacteriia</taxon>
        <taxon>Flavobacteriales</taxon>
        <taxon>Flavobacteriaceae</taxon>
        <taxon>Nonlabens</taxon>
    </lineage>
</organism>
<evidence type="ECO:0000256" key="4">
    <source>
        <dbReference type="ARBA" id="ARBA00022801"/>
    </source>
</evidence>
<proteinExistence type="inferred from homology"/>
<evidence type="ECO:0000256" key="3">
    <source>
        <dbReference type="ARBA" id="ARBA00022729"/>
    </source>
</evidence>
<dbReference type="EMBL" id="BBMM01000009">
    <property type="protein sequence ID" value="GAL01170.1"/>
    <property type="molecule type" value="Genomic_DNA"/>
</dbReference>
<feature type="region of interest" description="Disordered" evidence="5">
    <location>
        <begin position="165"/>
        <end position="194"/>
    </location>
</feature>
<dbReference type="SUPFAM" id="SSF54060">
    <property type="entry name" value="His-Me finger endonucleases"/>
    <property type="match status" value="1"/>
</dbReference>
<dbReference type="GO" id="GO:0016787">
    <property type="term" value="F:hydrolase activity"/>
    <property type="evidence" value="ECO:0007669"/>
    <property type="project" value="UniProtKB-KW"/>
</dbReference>
<evidence type="ECO:0000259" key="7">
    <source>
        <dbReference type="Pfam" id="PF18962"/>
    </source>
</evidence>
<dbReference type="PANTHER" id="PTHR33607:SF2">
    <property type="entry name" value="ENDONUCLEASE-1"/>
    <property type="match status" value="1"/>
</dbReference>
<accession>A0A090QDJ1</accession>
<reference evidence="8 9" key="1">
    <citation type="journal article" date="2014" name="Genome Announc.">
        <title>Draft Genome Sequences of Marine Flavobacterium Nonlabens Strains NR17, NR24, NR27, NR32, NR33, and Ara13.</title>
        <authorList>
            <person name="Nakanishi M."/>
            <person name="Meirelles P."/>
            <person name="Suzuki R."/>
            <person name="Takatani N."/>
            <person name="Mino S."/>
            <person name="Suda W."/>
            <person name="Oshima K."/>
            <person name="Hattori M."/>
            <person name="Ohkuma M."/>
            <person name="Hosokawa M."/>
            <person name="Miyashita K."/>
            <person name="Thompson F.L."/>
            <person name="Niwa A."/>
            <person name="Sawabe T."/>
            <person name="Sawabe T."/>
        </authorList>
    </citation>
    <scope>NUCLEOTIDE SEQUENCE [LARGE SCALE GENOMIC DNA]</scope>
    <source>
        <strain evidence="9">JCM19314</strain>
    </source>
</reference>
<dbReference type="InterPro" id="IPR007346">
    <property type="entry name" value="Endonuclease-I"/>
</dbReference>
<feature type="domain" description="Secretion system C-terminal sorting" evidence="7">
    <location>
        <begin position="588"/>
        <end position="655"/>
    </location>
</feature>
<keyword evidence="3 6" id="KW-0732">Signal</keyword>
<dbReference type="Gene3D" id="2.60.40.2030">
    <property type="match status" value="1"/>
</dbReference>
<protein>
    <submittedName>
        <fullName evidence="8">Extracellular ribonuclease</fullName>
    </submittedName>
</protein>
<dbReference type="Pfam" id="PF18962">
    <property type="entry name" value="Por_Secre_tail"/>
    <property type="match status" value="1"/>
</dbReference>
<evidence type="ECO:0000256" key="6">
    <source>
        <dbReference type="SAM" id="SignalP"/>
    </source>
</evidence>
<keyword evidence="2" id="KW-0540">Nuclease</keyword>
<dbReference type="PANTHER" id="PTHR33607">
    <property type="entry name" value="ENDONUCLEASE-1"/>
    <property type="match status" value="1"/>
</dbReference>
<sequence length="656" mass="72748">MKKLITFITIAIFGIAFAKAQVVINELDSDTPSTNDRQFVELKSDVPFFSLNGYVLVFFNGSTSASTGMGRSYYTVDLDGLTTDDNGLVVLGSSLVSPVPDRYLAESNIQIGADAVAIYAGNDTDWPDQTFASQTNLISALIYDTDDADNMALMSLLGINDQYNENENGNKTTESVQRKADGTYETKAPTPHSLNDATVPTYTGIGFTVAPLPISEGGNFDITFTLSQPQTTDFVLNYTIDLGNFDSSDYTGPSQVTFTAGQTSVVASYTIIDDTIDEGDEELSVNLDNNVPVGFKRLKDNERHLVVDNDFQVAAYGTPPLAPTYGIVNSTAPANYYDSLDGLASPQLENAITSIIAEEFVVRIHTYDDIVQIMKESDQSPLNSNQVWLMYTEQQRSKADYQTGSNSTGKWNREHIYPRSRGGFYEIEYDETIDGMAVWTDTNVDSLRHGQSDAHHLRATDGGENSSRGNKDYPEYDGPNGTQGSWHGDVARAIFYMTLRFNNIDVVNGDPSNSTVGQIGDLATLLQWHRNDPPDDFEMNRNNVIYTWQINRNPFIDNPELVEYIWGNQVGQNFTLSNESTELTTVKLFPNPSENNFHISGIEQDTQVIIYDQLGRITIKKDIDQNTTFEHDLPIGLYIVKVQTENASQSLKLIVK</sequence>
<evidence type="ECO:0000313" key="8">
    <source>
        <dbReference type="EMBL" id="GAL01170.1"/>
    </source>
</evidence>
<dbReference type="SUPFAM" id="SSF141072">
    <property type="entry name" value="CalX-like"/>
    <property type="match status" value="1"/>
</dbReference>
<comment type="caution">
    <text evidence="8">The sequence shown here is derived from an EMBL/GenBank/DDBJ whole genome shotgun (WGS) entry which is preliminary data.</text>
</comment>
<feature type="compositionally biased region" description="Basic and acidic residues" evidence="5">
    <location>
        <begin position="450"/>
        <end position="461"/>
    </location>
</feature>
<dbReference type="NCBIfam" id="TIGR04183">
    <property type="entry name" value="Por_Secre_tail"/>
    <property type="match status" value="1"/>
</dbReference>
<feature type="region of interest" description="Disordered" evidence="5">
    <location>
        <begin position="450"/>
        <end position="484"/>
    </location>
</feature>
<evidence type="ECO:0000313" key="9">
    <source>
        <dbReference type="Proteomes" id="UP000029226"/>
    </source>
</evidence>
<name>A0A090QDJ1_NONUL</name>
<comment type="similarity">
    <text evidence="1">Belongs to the EndA/NucM nuclease family.</text>
</comment>
<dbReference type="GO" id="GO:0004518">
    <property type="term" value="F:nuclease activity"/>
    <property type="evidence" value="ECO:0007669"/>
    <property type="project" value="UniProtKB-KW"/>
</dbReference>
<dbReference type="Pfam" id="PF04231">
    <property type="entry name" value="Endonuclease_1"/>
    <property type="match status" value="2"/>
</dbReference>
<feature type="signal peptide" evidence="6">
    <location>
        <begin position="1"/>
        <end position="18"/>
    </location>
</feature>
<keyword evidence="4" id="KW-0378">Hydrolase</keyword>
<dbReference type="InterPro" id="IPR026444">
    <property type="entry name" value="Secre_tail"/>
</dbReference>
<evidence type="ECO:0000256" key="5">
    <source>
        <dbReference type="SAM" id="MobiDB-lite"/>
    </source>
</evidence>
<dbReference type="InterPro" id="IPR044925">
    <property type="entry name" value="His-Me_finger_sf"/>
</dbReference>
<feature type="compositionally biased region" description="Polar residues" evidence="5">
    <location>
        <begin position="165"/>
        <end position="175"/>
    </location>
</feature>
<dbReference type="InterPro" id="IPR038081">
    <property type="entry name" value="CalX-like_sf"/>
</dbReference>